<accession>A0ABR0A4L4</accession>
<protein>
    <submittedName>
        <fullName evidence="1">Uncharacterized protein</fullName>
    </submittedName>
</protein>
<reference evidence="1 2" key="1">
    <citation type="journal article" date="2023" name="Nucleic Acids Res.">
        <title>The hologenome of Daphnia magna reveals possible DNA methylation and microbiome-mediated evolution of the host genome.</title>
        <authorList>
            <person name="Chaturvedi A."/>
            <person name="Li X."/>
            <person name="Dhandapani V."/>
            <person name="Marshall H."/>
            <person name="Kissane S."/>
            <person name="Cuenca-Cambronero M."/>
            <person name="Asole G."/>
            <person name="Calvet F."/>
            <person name="Ruiz-Romero M."/>
            <person name="Marangio P."/>
            <person name="Guigo R."/>
            <person name="Rago D."/>
            <person name="Mirbahai L."/>
            <person name="Eastwood N."/>
            <person name="Colbourne J.K."/>
            <person name="Zhou J."/>
            <person name="Mallon E."/>
            <person name="Orsini L."/>
        </authorList>
    </citation>
    <scope>NUCLEOTIDE SEQUENCE [LARGE SCALE GENOMIC DNA]</scope>
    <source>
        <strain evidence="1">LRV0_1</strain>
    </source>
</reference>
<proteinExistence type="predicted"/>
<keyword evidence="2" id="KW-1185">Reference proteome</keyword>
<evidence type="ECO:0000313" key="1">
    <source>
        <dbReference type="EMBL" id="KAK4020081.1"/>
    </source>
</evidence>
<dbReference type="Proteomes" id="UP001234178">
    <property type="component" value="Unassembled WGS sequence"/>
</dbReference>
<gene>
    <name evidence="1" type="ORF">OUZ56_002077</name>
</gene>
<evidence type="ECO:0000313" key="2">
    <source>
        <dbReference type="Proteomes" id="UP001234178"/>
    </source>
</evidence>
<organism evidence="1 2">
    <name type="scientific">Daphnia magna</name>
    <dbReference type="NCBI Taxonomy" id="35525"/>
    <lineage>
        <taxon>Eukaryota</taxon>
        <taxon>Metazoa</taxon>
        <taxon>Ecdysozoa</taxon>
        <taxon>Arthropoda</taxon>
        <taxon>Crustacea</taxon>
        <taxon>Branchiopoda</taxon>
        <taxon>Diplostraca</taxon>
        <taxon>Cladocera</taxon>
        <taxon>Anomopoda</taxon>
        <taxon>Daphniidae</taxon>
        <taxon>Daphnia</taxon>
    </lineage>
</organism>
<name>A0ABR0A4L4_9CRUS</name>
<comment type="caution">
    <text evidence="1">The sequence shown here is derived from an EMBL/GenBank/DDBJ whole genome shotgun (WGS) entry which is preliminary data.</text>
</comment>
<dbReference type="EMBL" id="JAOYFB010000036">
    <property type="protein sequence ID" value="KAK4020081.1"/>
    <property type="molecule type" value="Genomic_DNA"/>
</dbReference>
<sequence>MVGRKVTQALMAAAFSKVLDIIFQGDRNVFPITYCRAMPVAFSLRSSTVCAARNCVFDWF</sequence>